<dbReference type="EMBL" id="DWVS01000260">
    <property type="protein sequence ID" value="HJC88378.1"/>
    <property type="molecule type" value="Genomic_DNA"/>
</dbReference>
<gene>
    <name evidence="1" type="ORF">H9926_10225</name>
</gene>
<comment type="caution">
    <text evidence="1">The sequence shown here is derived from an EMBL/GenBank/DDBJ whole genome shotgun (WGS) entry which is preliminary data.</text>
</comment>
<dbReference type="InterPro" id="IPR027417">
    <property type="entry name" value="P-loop_NTPase"/>
</dbReference>
<dbReference type="Gene3D" id="3.40.50.300">
    <property type="entry name" value="P-loop containing nucleotide triphosphate hydrolases"/>
    <property type="match status" value="1"/>
</dbReference>
<dbReference type="AlphaFoldDB" id="A0A9D2TSZ2"/>
<sequence length="232" mass="27339">MKREKMEISANILKALFQNVYFINGTAYAGKSTMIKLLAQKYDGICCGENYHDQLTDLIDGVHQPNLWYLKNCQDWQQFVSRTPQEYAAWIEGCSREAEELEMVLLIRYAGLGRMVFVDTNLCPETLSRISDYHHVLFLLSDGETAVNRFFEREDREKQFLYQVLQQSEEKEKAFENYRACLRACNSEENRRVFMESGFRCVWRDENRSIQDTLKLVERHFSLKQGSGHTER</sequence>
<accession>A0A9D2TSZ2</accession>
<evidence type="ECO:0000313" key="2">
    <source>
        <dbReference type="Proteomes" id="UP000823922"/>
    </source>
</evidence>
<reference evidence="1" key="2">
    <citation type="submission" date="2021-04" db="EMBL/GenBank/DDBJ databases">
        <authorList>
            <person name="Gilroy R."/>
        </authorList>
    </citation>
    <scope>NUCLEOTIDE SEQUENCE</scope>
    <source>
        <strain evidence="1">ChiBcec1-1630</strain>
    </source>
</reference>
<evidence type="ECO:0000313" key="1">
    <source>
        <dbReference type="EMBL" id="HJC88378.1"/>
    </source>
</evidence>
<protein>
    <submittedName>
        <fullName evidence="1">Uncharacterized protein</fullName>
    </submittedName>
</protein>
<reference evidence="1" key="1">
    <citation type="journal article" date="2021" name="PeerJ">
        <title>Extensive microbial diversity within the chicken gut microbiome revealed by metagenomics and culture.</title>
        <authorList>
            <person name="Gilroy R."/>
            <person name="Ravi A."/>
            <person name="Getino M."/>
            <person name="Pursley I."/>
            <person name="Horton D.L."/>
            <person name="Alikhan N.F."/>
            <person name="Baker D."/>
            <person name="Gharbi K."/>
            <person name="Hall N."/>
            <person name="Watson M."/>
            <person name="Adriaenssens E.M."/>
            <person name="Foster-Nyarko E."/>
            <person name="Jarju S."/>
            <person name="Secka A."/>
            <person name="Antonio M."/>
            <person name="Oren A."/>
            <person name="Chaudhuri R.R."/>
            <person name="La Ragione R."/>
            <person name="Hildebrand F."/>
            <person name="Pallen M.J."/>
        </authorList>
    </citation>
    <scope>NUCLEOTIDE SEQUENCE</scope>
    <source>
        <strain evidence="1">ChiBcec1-1630</strain>
    </source>
</reference>
<dbReference type="SUPFAM" id="SSF52540">
    <property type="entry name" value="P-loop containing nucleoside triphosphate hydrolases"/>
    <property type="match status" value="1"/>
</dbReference>
<name>A0A9D2TSZ2_9FIRM</name>
<dbReference type="Proteomes" id="UP000823922">
    <property type="component" value="Unassembled WGS sequence"/>
</dbReference>
<proteinExistence type="predicted"/>
<organism evidence="1 2">
    <name type="scientific">Candidatus Eisenbergiella intestinigallinarum</name>
    <dbReference type="NCBI Taxonomy" id="2838549"/>
    <lineage>
        <taxon>Bacteria</taxon>
        <taxon>Bacillati</taxon>
        <taxon>Bacillota</taxon>
        <taxon>Clostridia</taxon>
        <taxon>Lachnospirales</taxon>
        <taxon>Lachnospiraceae</taxon>
        <taxon>Eisenbergiella</taxon>
    </lineage>
</organism>